<keyword evidence="3" id="KW-1185">Reference proteome</keyword>
<sequence>MKTRHTTKPLSTRLRRGATVALPLALALLGATATLGARDAAAATVTSNPAETVQITSAKSDPLPLYAAPGDAQPVTTTHVAGLPWDVLESQKQFFRVKLDGKNYWVDGMSVHLSRAVKAKCEKSAGGAINAADLGASTNRCQ</sequence>
<dbReference type="Proteomes" id="UP000433577">
    <property type="component" value="Chromosome 1"/>
</dbReference>
<name>A0A7Z2GGC0_9BURK</name>
<dbReference type="EMBL" id="CP046913">
    <property type="protein sequence ID" value="QGZ60904.1"/>
    <property type="molecule type" value="Genomic_DNA"/>
</dbReference>
<gene>
    <name evidence="2" type="ORF">FAZ98_03665</name>
</gene>
<accession>A0A7Z2GGC0</accession>
<dbReference type="RefSeq" id="WP_158948877.1">
    <property type="nucleotide sequence ID" value="NZ_CP046913.1"/>
</dbReference>
<organism evidence="2 3">
    <name type="scientific">Paraburkholderia acidisoli</name>
    <dbReference type="NCBI Taxonomy" id="2571748"/>
    <lineage>
        <taxon>Bacteria</taxon>
        <taxon>Pseudomonadati</taxon>
        <taxon>Pseudomonadota</taxon>
        <taxon>Betaproteobacteria</taxon>
        <taxon>Burkholderiales</taxon>
        <taxon>Burkholderiaceae</taxon>
        <taxon>Paraburkholderia</taxon>
    </lineage>
</organism>
<feature type="chain" id="PRO_5031400817" description="SH3 domain-containing protein" evidence="1">
    <location>
        <begin position="34"/>
        <end position="142"/>
    </location>
</feature>
<keyword evidence="1" id="KW-0732">Signal</keyword>
<feature type="signal peptide" evidence="1">
    <location>
        <begin position="1"/>
        <end position="33"/>
    </location>
</feature>
<evidence type="ECO:0000313" key="3">
    <source>
        <dbReference type="Proteomes" id="UP000433577"/>
    </source>
</evidence>
<evidence type="ECO:0008006" key="4">
    <source>
        <dbReference type="Google" id="ProtNLM"/>
    </source>
</evidence>
<dbReference type="AlphaFoldDB" id="A0A7Z2GGC0"/>
<dbReference type="KEGG" id="pacs:FAZ98_03665"/>
<evidence type="ECO:0000313" key="2">
    <source>
        <dbReference type="EMBL" id="QGZ60904.1"/>
    </source>
</evidence>
<evidence type="ECO:0000256" key="1">
    <source>
        <dbReference type="SAM" id="SignalP"/>
    </source>
</evidence>
<protein>
    <recommendedName>
        <fullName evidence="4">SH3 domain-containing protein</fullName>
    </recommendedName>
</protein>
<reference evidence="2 3" key="1">
    <citation type="submission" date="2019-12" db="EMBL/GenBank/DDBJ databases">
        <title>Paraburkholderia acidiphila 7Q-K02 sp. nov and Paraburkholderia acidisoli DHF22 sp. nov., two strains isolated from forest soil.</title>
        <authorList>
            <person name="Gao Z."/>
            <person name="Qiu L."/>
        </authorList>
    </citation>
    <scope>NUCLEOTIDE SEQUENCE [LARGE SCALE GENOMIC DNA]</scope>
    <source>
        <strain evidence="2 3">DHF22</strain>
    </source>
</reference>
<proteinExistence type="predicted"/>
<dbReference type="OrthoDB" id="8665813at2"/>